<reference evidence="4" key="1">
    <citation type="submission" date="2017-09" db="EMBL/GenBank/DDBJ databases">
        <authorList>
            <person name="Varghese N."/>
            <person name="Submissions S."/>
        </authorList>
    </citation>
    <scope>NUCLEOTIDE SEQUENCE [LARGE SCALE GENOMIC DNA]</scope>
    <source>
        <strain evidence="4">DSM 27208</strain>
    </source>
</reference>
<evidence type="ECO:0000256" key="2">
    <source>
        <dbReference type="SAM" id="MobiDB-lite"/>
    </source>
</evidence>
<organism evidence="3 4">
    <name type="scientific">Natronoarchaeum philippinense</name>
    <dbReference type="NCBI Taxonomy" id="558529"/>
    <lineage>
        <taxon>Archaea</taxon>
        <taxon>Methanobacteriati</taxon>
        <taxon>Methanobacteriota</taxon>
        <taxon>Stenosarchaea group</taxon>
        <taxon>Halobacteria</taxon>
        <taxon>Halobacteriales</taxon>
        <taxon>Natronoarchaeaceae</taxon>
    </lineage>
</organism>
<evidence type="ECO:0000313" key="3">
    <source>
        <dbReference type="EMBL" id="SNZ03928.1"/>
    </source>
</evidence>
<dbReference type="Proteomes" id="UP000219453">
    <property type="component" value="Unassembled WGS sequence"/>
</dbReference>
<dbReference type="Pfam" id="PF11213">
    <property type="entry name" value="DUF3006"/>
    <property type="match status" value="1"/>
</dbReference>
<evidence type="ECO:0000313" key="4">
    <source>
        <dbReference type="Proteomes" id="UP000219453"/>
    </source>
</evidence>
<feature type="region of interest" description="Disordered" evidence="2">
    <location>
        <begin position="25"/>
        <end position="45"/>
    </location>
</feature>
<gene>
    <name evidence="3" type="ORF">SAMN06269185_0405</name>
</gene>
<evidence type="ECO:0000256" key="1">
    <source>
        <dbReference type="SAM" id="Coils"/>
    </source>
</evidence>
<dbReference type="RefSeq" id="WP_179747372.1">
    <property type="nucleotide sequence ID" value="NZ_OBEJ01000001.1"/>
</dbReference>
<sequence>MTLLTRRELVATLASMAGSVLPFGFGGNDRRNDPRDNPTAGESATLTGVVDRIERGDAVVLLERADEVIGQRLVSTDRLPDDAREAGAVLSILFEDGEIQRLRHDLAATRRRRRAAEERFEDLEEGP</sequence>
<dbReference type="EMBL" id="OBEJ01000001">
    <property type="protein sequence ID" value="SNZ03928.1"/>
    <property type="molecule type" value="Genomic_DNA"/>
</dbReference>
<accession>A0A285N3M5</accession>
<keyword evidence="1" id="KW-0175">Coiled coil</keyword>
<dbReference type="AlphaFoldDB" id="A0A285N3M5"/>
<feature type="coiled-coil region" evidence="1">
    <location>
        <begin position="99"/>
        <end position="126"/>
    </location>
</feature>
<dbReference type="InterPro" id="IPR021377">
    <property type="entry name" value="DUF3006"/>
</dbReference>
<proteinExistence type="predicted"/>
<keyword evidence="4" id="KW-1185">Reference proteome</keyword>
<protein>
    <submittedName>
        <fullName evidence="3">Uncharacterized protein</fullName>
    </submittedName>
</protein>
<name>A0A285N3M5_NATPI</name>